<dbReference type="RefSeq" id="XP_033689412.1">
    <property type="nucleotide sequence ID" value="XM_033832659.1"/>
</dbReference>
<dbReference type="EMBL" id="ML987190">
    <property type="protein sequence ID" value="KAF2254408.1"/>
    <property type="molecule type" value="Genomic_DNA"/>
</dbReference>
<dbReference type="PANTHER" id="PTHR38790">
    <property type="entry name" value="2EXR DOMAIN-CONTAINING PROTEIN-RELATED"/>
    <property type="match status" value="1"/>
</dbReference>
<evidence type="ECO:0000313" key="4">
    <source>
        <dbReference type="Proteomes" id="UP000800094"/>
    </source>
</evidence>
<proteinExistence type="predicted"/>
<dbReference type="OrthoDB" id="4757095at2759"/>
<dbReference type="Proteomes" id="UP000800094">
    <property type="component" value="Unassembled WGS sequence"/>
</dbReference>
<feature type="domain" description="DUF7730" evidence="2">
    <location>
        <begin position="72"/>
        <end position="251"/>
    </location>
</feature>
<dbReference type="AlphaFoldDB" id="A0A6A6IVW3"/>
<evidence type="ECO:0000256" key="1">
    <source>
        <dbReference type="SAM" id="MobiDB-lite"/>
    </source>
</evidence>
<feature type="compositionally biased region" description="Basic and acidic residues" evidence="1">
    <location>
        <begin position="47"/>
        <end position="66"/>
    </location>
</feature>
<sequence length="327" mass="37784">MLYRVPRFIPEEFKKHSKVQYEVVEPAPLPPRRKRDQLTPPPNAEACQDRKRPSLRRECGRKEPGPRVEQSPQEDCLLLRRLPAEIRLHIWELLLGGDVVHILAKVHKLGHCVCRGEETACDDCYRGRITKSPAIPSIQYSEPFAQDRQLEHWNKLNILLTCRQIYAEAIDILYAHNTFHFNRLWALHFFRRTTLPKRFALIRRVIIRHAFSKKRFDGADANRITSSTSEGDWNATCKAFLAMSGLRELQFLVEPAFFLGASRPHTLIGAFQKLKGIDLEKEAFEIQMRVVREWQFWPDGKAMEEGLNASGVKCRVTVVDDSLFSGA</sequence>
<feature type="region of interest" description="Disordered" evidence="1">
    <location>
        <begin position="24"/>
        <end position="70"/>
    </location>
</feature>
<dbReference type="Pfam" id="PF24864">
    <property type="entry name" value="DUF7730"/>
    <property type="match status" value="1"/>
</dbReference>
<dbReference type="InterPro" id="IPR056632">
    <property type="entry name" value="DUF7730"/>
</dbReference>
<evidence type="ECO:0000259" key="2">
    <source>
        <dbReference type="Pfam" id="PF24864"/>
    </source>
</evidence>
<gene>
    <name evidence="3" type="ORF">BU26DRAFT_559103</name>
</gene>
<evidence type="ECO:0000313" key="3">
    <source>
        <dbReference type="EMBL" id="KAF2254408.1"/>
    </source>
</evidence>
<reference evidence="3" key="1">
    <citation type="journal article" date="2020" name="Stud. Mycol.">
        <title>101 Dothideomycetes genomes: a test case for predicting lifestyles and emergence of pathogens.</title>
        <authorList>
            <person name="Haridas S."/>
            <person name="Albert R."/>
            <person name="Binder M."/>
            <person name="Bloem J."/>
            <person name="Labutti K."/>
            <person name="Salamov A."/>
            <person name="Andreopoulos B."/>
            <person name="Baker S."/>
            <person name="Barry K."/>
            <person name="Bills G."/>
            <person name="Bluhm B."/>
            <person name="Cannon C."/>
            <person name="Castanera R."/>
            <person name="Culley D."/>
            <person name="Daum C."/>
            <person name="Ezra D."/>
            <person name="Gonzalez J."/>
            <person name="Henrissat B."/>
            <person name="Kuo A."/>
            <person name="Liang C."/>
            <person name="Lipzen A."/>
            <person name="Lutzoni F."/>
            <person name="Magnuson J."/>
            <person name="Mondo S."/>
            <person name="Nolan M."/>
            <person name="Ohm R."/>
            <person name="Pangilinan J."/>
            <person name="Park H.-J."/>
            <person name="Ramirez L."/>
            <person name="Alfaro M."/>
            <person name="Sun H."/>
            <person name="Tritt A."/>
            <person name="Yoshinaga Y."/>
            <person name="Zwiers L.-H."/>
            <person name="Turgeon B."/>
            <person name="Goodwin S."/>
            <person name="Spatafora J."/>
            <person name="Crous P."/>
            <person name="Grigoriev I."/>
        </authorList>
    </citation>
    <scope>NUCLEOTIDE SEQUENCE</scope>
    <source>
        <strain evidence="3">CBS 122368</strain>
    </source>
</reference>
<name>A0A6A6IVW3_9PLEO</name>
<keyword evidence="4" id="KW-1185">Reference proteome</keyword>
<protein>
    <recommendedName>
        <fullName evidence="2">DUF7730 domain-containing protein</fullName>
    </recommendedName>
</protein>
<organism evidence="3 4">
    <name type="scientific">Trematosphaeria pertusa</name>
    <dbReference type="NCBI Taxonomy" id="390896"/>
    <lineage>
        <taxon>Eukaryota</taxon>
        <taxon>Fungi</taxon>
        <taxon>Dikarya</taxon>
        <taxon>Ascomycota</taxon>
        <taxon>Pezizomycotina</taxon>
        <taxon>Dothideomycetes</taxon>
        <taxon>Pleosporomycetidae</taxon>
        <taxon>Pleosporales</taxon>
        <taxon>Massarineae</taxon>
        <taxon>Trematosphaeriaceae</taxon>
        <taxon>Trematosphaeria</taxon>
    </lineage>
</organism>
<accession>A0A6A6IVW3</accession>
<dbReference type="GeneID" id="54585989"/>